<evidence type="ECO:0000256" key="5">
    <source>
        <dbReference type="ARBA" id="ARBA00022692"/>
    </source>
</evidence>
<dbReference type="GO" id="GO:0016757">
    <property type="term" value="F:glycosyltransferase activity"/>
    <property type="evidence" value="ECO:0007669"/>
    <property type="project" value="UniProtKB-UniRule"/>
</dbReference>
<dbReference type="AlphaFoldDB" id="A0A0B7ASZ7"/>
<evidence type="ECO:0000256" key="8">
    <source>
        <dbReference type="RuleBase" id="RU366017"/>
    </source>
</evidence>
<feature type="non-terminal residue" evidence="9">
    <location>
        <position position="178"/>
    </location>
</feature>
<feature type="non-terminal residue" evidence="9">
    <location>
        <position position="1"/>
    </location>
</feature>
<reference evidence="9" key="1">
    <citation type="submission" date="2014-12" db="EMBL/GenBank/DDBJ databases">
        <title>Insight into the proteome of Arion vulgaris.</title>
        <authorList>
            <person name="Aradska J."/>
            <person name="Bulat T."/>
            <person name="Smidak R."/>
            <person name="Sarate P."/>
            <person name="Gangsoo J."/>
            <person name="Sialana F."/>
            <person name="Bilban M."/>
            <person name="Lubec G."/>
        </authorList>
    </citation>
    <scope>NUCLEOTIDE SEQUENCE</scope>
    <source>
        <tissue evidence="9">Skin</tissue>
    </source>
</reference>
<dbReference type="PANTHER" id="PTHR21461:SF87">
    <property type="entry name" value="GH12965P"/>
    <property type="match status" value="1"/>
</dbReference>
<keyword evidence="5" id="KW-0812">Transmembrane</keyword>
<accession>A0A0B7ASZ7</accession>
<comment type="similarity">
    <text evidence="2 8">Belongs to the glycosyltransferase 92 family.</text>
</comment>
<evidence type="ECO:0000256" key="3">
    <source>
        <dbReference type="ARBA" id="ARBA00022676"/>
    </source>
</evidence>
<dbReference type="GO" id="GO:0016020">
    <property type="term" value="C:membrane"/>
    <property type="evidence" value="ECO:0007669"/>
    <property type="project" value="UniProtKB-SubCell"/>
</dbReference>
<gene>
    <name evidence="9" type="primary">ORF135187</name>
</gene>
<evidence type="ECO:0000313" key="9">
    <source>
        <dbReference type="EMBL" id="CEK83096.1"/>
    </source>
</evidence>
<dbReference type="EMBL" id="HACG01036231">
    <property type="protein sequence ID" value="CEK83096.1"/>
    <property type="molecule type" value="Transcribed_RNA"/>
</dbReference>
<evidence type="ECO:0000256" key="4">
    <source>
        <dbReference type="ARBA" id="ARBA00022679"/>
    </source>
</evidence>
<proteinExistence type="inferred from homology"/>
<evidence type="ECO:0000256" key="2">
    <source>
        <dbReference type="ARBA" id="ARBA00007647"/>
    </source>
</evidence>
<comment type="subcellular location">
    <subcellularLocation>
        <location evidence="1">Membrane</location>
        <topology evidence="1">Single-pass membrane protein</topology>
    </subcellularLocation>
</comment>
<evidence type="ECO:0000256" key="7">
    <source>
        <dbReference type="ARBA" id="ARBA00023136"/>
    </source>
</evidence>
<dbReference type="GO" id="GO:0005737">
    <property type="term" value="C:cytoplasm"/>
    <property type="evidence" value="ECO:0007669"/>
    <property type="project" value="TreeGrafter"/>
</dbReference>
<organism evidence="9">
    <name type="scientific">Arion vulgaris</name>
    <dbReference type="NCBI Taxonomy" id="1028688"/>
    <lineage>
        <taxon>Eukaryota</taxon>
        <taxon>Metazoa</taxon>
        <taxon>Spiralia</taxon>
        <taxon>Lophotrochozoa</taxon>
        <taxon>Mollusca</taxon>
        <taxon>Gastropoda</taxon>
        <taxon>Heterobranchia</taxon>
        <taxon>Euthyneura</taxon>
        <taxon>Panpulmonata</taxon>
        <taxon>Eupulmonata</taxon>
        <taxon>Stylommatophora</taxon>
        <taxon>Helicina</taxon>
        <taxon>Arionoidea</taxon>
        <taxon>Arionidae</taxon>
        <taxon>Arion</taxon>
    </lineage>
</organism>
<name>A0A0B7ASZ7_9EUPU</name>
<keyword evidence="6" id="KW-1133">Transmembrane helix</keyword>
<keyword evidence="3 8" id="KW-0328">Glycosyltransferase</keyword>
<keyword evidence="4 8" id="KW-0808">Transferase</keyword>
<evidence type="ECO:0000256" key="6">
    <source>
        <dbReference type="ARBA" id="ARBA00022989"/>
    </source>
</evidence>
<dbReference type="Pfam" id="PF01697">
    <property type="entry name" value="Glyco_transf_92"/>
    <property type="match status" value="1"/>
</dbReference>
<dbReference type="PANTHER" id="PTHR21461">
    <property type="entry name" value="GLYCOSYLTRANSFERASE FAMILY 92 PROTEIN"/>
    <property type="match status" value="1"/>
</dbReference>
<dbReference type="InterPro" id="IPR008166">
    <property type="entry name" value="Glyco_transf_92"/>
</dbReference>
<keyword evidence="7" id="KW-0472">Membrane</keyword>
<evidence type="ECO:0000256" key="1">
    <source>
        <dbReference type="ARBA" id="ARBA00004167"/>
    </source>
</evidence>
<protein>
    <recommendedName>
        <fullName evidence="8">Glycosyltransferase family 92 protein</fullName>
        <ecNumber evidence="8">2.4.1.-</ecNumber>
    </recommendedName>
</protein>
<sequence length="178" mass="20380">VSGEGNRKSEYNLDIQQKLGFDDDAITSTTQTTWEHKLHVEETNLSLGVCVPPLYGNICLSKLINFIEMCRLLGADKVFLYIYDIPKDILSFLQNYTGSQPDILTLVLWNFPITNQRTSQTDNNQDIWNHGQLLAVQHCLYTNMAQFDWLLFIDIDEMLVPLKARTWPELLSGIVGLD</sequence>
<dbReference type="EC" id="2.4.1.-" evidence="8"/>